<organism evidence="1 2">
    <name type="scientific">Nepenthes gracilis</name>
    <name type="common">Slender pitcher plant</name>
    <dbReference type="NCBI Taxonomy" id="150966"/>
    <lineage>
        <taxon>Eukaryota</taxon>
        <taxon>Viridiplantae</taxon>
        <taxon>Streptophyta</taxon>
        <taxon>Embryophyta</taxon>
        <taxon>Tracheophyta</taxon>
        <taxon>Spermatophyta</taxon>
        <taxon>Magnoliopsida</taxon>
        <taxon>eudicotyledons</taxon>
        <taxon>Gunneridae</taxon>
        <taxon>Pentapetalae</taxon>
        <taxon>Caryophyllales</taxon>
        <taxon>Nepenthaceae</taxon>
        <taxon>Nepenthes</taxon>
    </lineage>
</organism>
<accession>A0AAD3XHG2</accession>
<evidence type="ECO:0000313" key="2">
    <source>
        <dbReference type="Proteomes" id="UP001279734"/>
    </source>
</evidence>
<dbReference type="PANTHER" id="PTHR35097:SF1">
    <property type="entry name" value="GDSL ESTERASE_LIPASE"/>
    <property type="match status" value="1"/>
</dbReference>
<comment type="caution">
    <text evidence="1">The sequence shown here is derived from an EMBL/GenBank/DDBJ whole genome shotgun (WGS) entry which is preliminary data.</text>
</comment>
<evidence type="ECO:0000313" key="1">
    <source>
        <dbReference type="EMBL" id="GMH04635.1"/>
    </source>
</evidence>
<dbReference type="Proteomes" id="UP001279734">
    <property type="component" value="Unassembled WGS sequence"/>
</dbReference>
<dbReference type="EMBL" id="BSYO01000005">
    <property type="protein sequence ID" value="GMH04635.1"/>
    <property type="molecule type" value="Genomic_DNA"/>
</dbReference>
<reference evidence="1" key="1">
    <citation type="submission" date="2023-05" db="EMBL/GenBank/DDBJ databases">
        <title>Nepenthes gracilis genome sequencing.</title>
        <authorList>
            <person name="Fukushima K."/>
        </authorList>
    </citation>
    <scope>NUCLEOTIDE SEQUENCE</scope>
    <source>
        <strain evidence="1">SING2019-196</strain>
    </source>
</reference>
<gene>
    <name evidence="1" type="ORF">Nepgr_006475</name>
</gene>
<protein>
    <submittedName>
        <fullName evidence="1">Uncharacterized protein</fullName>
    </submittedName>
</protein>
<proteinExistence type="predicted"/>
<dbReference type="AlphaFoldDB" id="A0AAD3XHG2"/>
<dbReference type="PANTHER" id="PTHR35097">
    <property type="entry name" value="GDSL ESTERASE/LIPASE"/>
    <property type="match status" value="1"/>
</dbReference>
<keyword evidence="2" id="KW-1185">Reference proteome</keyword>
<sequence length="418" mass="46584">MEPIASVFDRLKAFTKSGEDFVVGLIRRCENSARRNPIEILKRLQRESFADLMKLRERQEKVEKLLTFYKASKGGPFQEGSTHVRGEVHLLETLLFRKVLDQQNLDTINRGGIRPGIVLRLIFEATVRQKDSIEAEFISSQSSHGYSGGILQIPLSLAKLCYTANLTDWLSMVIVPLGAHCRDVAISTSSSSQEKGLNSCGPPILHQHSGSAIGIMVRKSNVVASLAQCFAEHPSSVGLRQCFTTFGQIVCQLPRSTKLSLFGLRQMPMSNQLLSLGNLTLPPCIFNLGKPSYPSIKLSDPPLETNSEDRSSTRSVALMLESELDESTNIRGWIQLKNSNSRYVQWAITMTDSPEEEMGWGLSLGGMVQDPVGHDHFHVEAFLRFNLGKRIAMQPGLVYLMDGSNRMRALVFRSTWSL</sequence>
<name>A0AAD3XHG2_NEPGR</name>